<dbReference type="EMBL" id="CP070608">
    <property type="protein sequence ID" value="QSE98515.1"/>
    <property type="molecule type" value="Genomic_DNA"/>
</dbReference>
<dbReference type="AlphaFoldDB" id="A0A975A1R8"/>
<accession>A0A975A1R8</accession>
<dbReference type="KEGG" id="fuv:JR347_05390"/>
<name>A0A975A1R8_9BACT</name>
<sequence length="167" mass="19727">MKFNVPEKYADLYIKALSERKVQLENQIENFKREILEIENHISNLTSLSIFNEQHDYSEFEKKNLAYSKNWPWTRKIAYYQDFIGKLISSNEVVDYIIDNEPNLDKMKVRSSVSAALSNGTRSGKYTKFNDPTSASTYYAPSEWFDKMGQPLLEYLPQDLKKRLFER</sequence>
<protein>
    <submittedName>
        <fullName evidence="2">Uncharacterized protein</fullName>
    </submittedName>
</protein>
<gene>
    <name evidence="2" type="ORF">JR347_05390</name>
</gene>
<reference evidence="2" key="1">
    <citation type="submission" date="2021-02" db="EMBL/GenBank/DDBJ databases">
        <title>Fulvivirga sp. S481 isolated from sea water.</title>
        <authorList>
            <person name="Bae S.S."/>
            <person name="Baek K."/>
        </authorList>
    </citation>
    <scope>NUCLEOTIDE SEQUENCE</scope>
    <source>
        <strain evidence="2">S481</strain>
    </source>
</reference>
<keyword evidence="1" id="KW-0175">Coiled coil</keyword>
<dbReference type="Proteomes" id="UP000662783">
    <property type="component" value="Chromosome"/>
</dbReference>
<keyword evidence="3" id="KW-1185">Reference proteome</keyword>
<feature type="coiled-coil region" evidence="1">
    <location>
        <begin position="14"/>
        <end position="48"/>
    </location>
</feature>
<evidence type="ECO:0000313" key="3">
    <source>
        <dbReference type="Proteomes" id="UP000662783"/>
    </source>
</evidence>
<evidence type="ECO:0000256" key="1">
    <source>
        <dbReference type="SAM" id="Coils"/>
    </source>
</evidence>
<evidence type="ECO:0000313" key="2">
    <source>
        <dbReference type="EMBL" id="QSE98515.1"/>
    </source>
</evidence>
<proteinExistence type="predicted"/>
<organism evidence="2 3">
    <name type="scientific">Fulvivirga lutea</name>
    <dbReference type="NCBI Taxonomy" id="2810512"/>
    <lineage>
        <taxon>Bacteria</taxon>
        <taxon>Pseudomonadati</taxon>
        <taxon>Bacteroidota</taxon>
        <taxon>Cytophagia</taxon>
        <taxon>Cytophagales</taxon>
        <taxon>Fulvivirgaceae</taxon>
        <taxon>Fulvivirga</taxon>
    </lineage>
</organism>
<dbReference type="RefSeq" id="WP_205723029.1">
    <property type="nucleotide sequence ID" value="NZ_CP070608.1"/>
</dbReference>